<proteinExistence type="predicted"/>
<evidence type="ECO:0008006" key="11">
    <source>
        <dbReference type="Google" id="ProtNLM"/>
    </source>
</evidence>
<dbReference type="Pfam" id="PF00035">
    <property type="entry name" value="dsrm"/>
    <property type="match status" value="1"/>
</dbReference>
<dbReference type="Proteomes" id="UP000242287">
    <property type="component" value="Unassembled WGS sequence"/>
</dbReference>
<dbReference type="SMART" id="SM00358">
    <property type="entry name" value="DSRM"/>
    <property type="match status" value="1"/>
</dbReference>
<evidence type="ECO:0000256" key="2">
    <source>
        <dbReference type="ARBA" id="ARBA00022759"/>
    </source>
</evidence>
<sequence>MSIVQVFPSQKRARPAANNEYRKLPPLPKITGDVILQVFTHRSLQRSHGGTLEDNSDNERLAVLGRIVLDAVVTRVLFTHRPPLTTSEINTRKKDVLSNENFEEWVNFYGLRTKLRCHPQVFPSLTTSGETRTMFLAYVGGVYAESGIETVEGWIGDLIGIESDSSVNISGPFKTGLQSNTPPAKKIKSEPSSSPNQTIPLFCASQPPPSPERQLPPHMEGSLKLSHTPNPLAPAQPNLPFLPLFNQTANQRRCMVTYPADFSGPPHAGKWTVQCVVNGIVKGVGTGTSKQLAKEEAARRAYYAMGWT</sequence>
<dbReference type="GO" id="GO:0005634">
    <property type="term" value="C:nucleus"/>
    <property type="evidence" value="ECO:0007669"/>
    <property type="project" value="TreeGrafter"/>
</dbReference>
<protein>
    <recommendedName>
        <fullName evidence="11">RNase III domain-containing protein</fullName>
    </recommendedName>
</protein>
<dbReference type="GO" id="GO:0010468">
    <property type="term" value="P:regulation of gene expression"/>
    <property type="evidence" value="ECO:0007669"/>
    <property type="project" value="TreeGrafter"/>
</dbReference>
<keyword evidence="2" id="KW-0255">Endonuclease</keyword>
<evidence type="ECO:0000313" key="10">
    <source>
        <dbReference type="Proteomes" id="UP000242287"/>
    </source>
</evidence>
<evidence type="ECO:0000256" key="3">
    <source>
        <dbReference type="ARBA" id="ARBA00022801"/>
    </source>
</evidence>
<dbReference type="InterPro" id="IPR014720">
    <property type="entry name" value="dsRBD_dom"/>
</dbReference>
<dbReference type="InterPro" id="IPR000999">
    <property type="entry name" value="RNase_III_dom"/>
</dbReference>
<dbReference type="AlphaFoldDB" id="A0A2A9NV07"/>
<name>A0A2A9NV07_9AGAR</name>
<feature type="domain" description="DRBM" evidence="7">
    <location>
        <begin position="261"/>
        <end position="307"/>
    </location>
</feature>
<dbReference type="OrthoDB" id="2392202at2759"/>
<keyword evidence="10" id="KW-1185">Reference proteome</keyword>
<evidence type="ECO:0000256" key="6">
    <source>
        <dbReference type="SAM" id="MobiDB-lite"/>
    </source>
</evidence>
<keyword evidence="1" id="KW-0540">Nuclease</keyword>
<keyword evidence="4 5" id="KW-0694">RNA-binding</keyword>
<dbReference type="InterPro" id="IPR036389">
    <property type="entry name" value="RNase_III_sf"/>
</dbReference>
<dbReference type="Gene3D" id="1.10.1520.10">
    <property type="entry name" value="Ribonuclease III domain"/>
    <property type="match status" value="1"/>
</dbReference>
<evidence type="ECO:0000313" key="9">
    <source>
        <dbReference type="EMBL" id="PFH54825.1"/>
    </source>
</evidence>
<evidence type="ECO:0000256" key="1">
    <source>
        <dbReference type="ARBA" id="ARBA00022722"/>
    </source>
</evidence>
<evidence type="ECO:0000259" key="8">
    <source>
        <dbReference type="PROSITE" id="PS50142"/>
    </source>
</evidence>
<dbReference type="SMART" id="SM00535">
    <property type="entry name" value="RIBOc"/>
    <property type="match status" value="1"/>
</dbReference>
<feature type="domain" description="RNase III" evidence="8">
    <location>
        <begin position="17"/>
        <end position="147"/>
    </location>
</feature>
<dbReference type="CDD" id="cd00593">
    <property type="entry name" value="RIBOc"/>
    <property type="match status" value="1"/>
</dbReference>
<dbReference type="GO" id="GO:0006396">
    <property type="term" value="P:RNA processing"/>
    <property type="evidence" value="ECO:0007669"/>
    <property type="project" value="InterPro"/>
</dbReference>
<evidence type="ECO:0000256" key="4">
    <source>
        <dbReference type="ARBA" id="ARBA00022884"/>
    </source>
</evidence>
<accession>A0A2A9NV07</accession>
<dbReference type="PROSITE" id="PS50142">
    <property type="entry name" value="RNASE_3_2"/>
    <property type="match status" value="1"/>
</dbReference>
<gene>
    <name evidence="9" type="ORF">AMATHDRAFT_52777</name>
</gene>
<dbReference type="EMBL" id="KZ301969">
    <property type="protein sequence ID" value="PFH54825.1"/>
    <property type="molecule type" value="Genomic_DNA"/>
</dbReference>
<evidence type="ECO:0000259" key="7">
    <source>
        <dbReference type="PROSITE" id="PS50137"/>
    </source>
</evidence>
<organism evidence="9 10">
    <name type="scientific">Amanita thiersii Skay4041</name>
    <dbReference type="NCBI Taxonomy" id="703135"/>
    <lineage>
        <taxon>Eukaryota</taxon>
        <taxon>Fungi</taxon>
        <taxon>Dikarya</taxon>
        <taxon>Basidiomycota</taxon>
        <taxon>Agaricomycotina</taxon>
        <taxon>Agaricomycetes</taxon>
        <taxon>Agaricomycetidae</taxon>
        <taxon>Agaricales</taxon>
        <taxon>Pluteineae</taxon>
        <taxon>Amanitaceae</taxon>
        <taxon>Amanita</taxon>
    </lineage>
</organism>
<feature type="region of interest" description="Disordered" evidence="6">
    <location>
        <begin position="172"/>
        <end position="232"/>
    </location>
</feature>
<dbReference type="GO" id="GO:0004525">
    <property type="term" value="F:ribonuclease III activity"/>
    <property type="evidence" value="ECO:0007669"/>
    <property type="project" value="InterPro"/>
</dbReference>
<dbReference type="Pfam" id="PF14622">
    <property type="entry name" value="Ribonucleas_3_3"/>
    <property type="match status" value="1"/>
</dbReference>
<dbReference type="PANTHER" id="PTHR11207:SF0">
    <property type="entry name" value="RIBONUCLEASE 3"/>
    <property type="match status" value="1"/>
</dbReference>
<feature type="compositionally biased region" description="Polar residues" evidence="6">
    <location>
        <begin position="190"/>
        <end position="199"/>
    </location>
</feature>
<dbReference type="SUPFAM" id="SSF54768">
    <property type="entry name" value="dsRNA-binding domain-like"/>
    <property type="match status" value="1"/>
</dbReference>
<evidence type="ECO:0000256" key="5">
    <source>
        <dbReference type="PROSITE-ProRule" id="PRU00266"/>
    </source>
</evidence>
<dbReference type="STRING" id="703135.A0A2A9NV07"/>
<dbReference type="PROSITE" id="PS50137">
    <property type="entry name" value="DS_RBD"/>
    <property type="match status" value="1"/>
</dbReference>
<reference evidence="9 10" key="1">
    <citation type="submission" date="2014-02" db="EMBL/GenBank/DDBJ databases">
        <title>Transposable element dynamics among asymbiotic and ectomycorrhizal Amanita fungi.</title>
        <authorList>
            <consortium name="DOE Joint Genome Institute"/>
            <person name="Hess J."/>
            <person name="Skrede I."/>
            <person name="Wolfe B."/>
            <person name="LaButti K."/>
            <person name="Ohm R.A."/>
            <person name="Grigoriev I.V."/>
            <person name="Pringle A."/>
        </authorList>
    </citation>
    <scope>NUCLEOTIDE SEQUENCE [LARGE SCALE GENOMIC DNA]</scope>
    <source>
        <strain evidence="9 10">SKay4041</strain>
    </source>
</reference>
<dbReference type="Gene3D" id="3.30.160.20">
    <property type="match status" value="1"/>
</dbReference>
<dbReference type="SUPFAM" id="SSF69065">
    <property type="entry name" value="RNase III domain-like"/>
    <property type="match status" value="1"/>
</dbReference>
<dbReference type="GO" id="GO:0003725">
    <property type="term" value="F:double-stranded RNA binding"/>
    <property type="evidence" value="ECO:0007669"/>
    <property type="project" value="TreeGrafter"/>
</dbReference>
<keyword evidence="3" id="KW-0378">Hydrolase</keyword>
<dbReference type="PANTHER" id="PTHR11207">
    <property type="entry name" value="RIBONUCLEASE III"/>
    <property type="match status" value="1"/>
</dbReference>